<name>A0A7Y6C2M7_9BACL</name>
<dbReference type="Pfam" id="PF20274">
    <property type="entry name" value="cREC_REC"/>
    <property type="match status" value="1"/>
</dbReference>
<dbReference type="AlphaFoldDB" id="A0A7Y6C2M7"/>
<dbReference type="Proteomes" id="UP000526125">
    <property type="component" value="Unassembled WGS sequence"/>
</dbReference>
<evidence type="ECO:0000313" key="3">
    <source>
        <dbReference type="Proteomes" id="UP000526125"/>
    </source>
</evidence>
<keyword evidence="3" id="KW-1185">Reference proteome</keyword>
<protein>
    <submittedName>
        <fullName evidence="2">Cell division protein FtsJ</fullName>
    </submittedName>
</protein>
<reference evidence="2 3" key="1">
    <citation type="submission" date="2020-05" db="EMBL/GenBank/DDBJ databases">
        <title>Genome Sequencing of Type Strains.</title>
        <authorList>
            <person name="Lemaire J.F."/>
            <person name="Inderbitzin P."/>
            <person name="Gregorio O.A."/>
            <person name="Collins S.B."/>
            <person name="Wespe N."/>
            <person name="Knight-Connoni V."/>
        </authorList>
    </citation>
    <scope>NUCLEOTIDE SEQUENCE [LARGE SCALE GENOMIC DNA]</scope>
    <source>
        <strain evidence="2 3">LMG 21957</strain>
    </source>
</reference>
<evidence type="ECO:0000313" key="2">
    <source>
        <dbReference type="EMBL" id="NUU79482.1"/>
    </source>
</evidence>
<evidence type="ECO:0000259" key="1">
    <source>
        <dbReference type="Pfam" id="PF20274"/>
    </source>
</evidence>
<gene>
    <name evidence="2" type="ORF">HP552_30220</name>
</gene>
<dbReference type="GO" id="GO:0051301">
    <property type="term" value="P:cell division"/>
    <property type="evidence" value="ECO:0007669"/>
    <property type="project" value="UniProtKB-KW"/>
</dbReference>
<comment type="caution">
    <text evidence="2">The sequence shown here is derived from an EMBL/GenBank/DDBJ whole genome shotgun (WGS) entry which is preliminary data.</text>
</comment>
<dbReference type="EMBL" id="JABMCB010000202">
    <property type="protein sequence ID" value="NUU79482.1"/>
    <property type="molecule type" value="Genomic_DNA"/>
</dbReference>
<accession>A0A7Y6C2M7</accession>
<feature type="domain" description="Cyclic-phosphate processing Receiver" evidence="1">
    <location>
        <begin position="1"/>
        <end position="84"/>
    </location>
</feature>
<sequence length="113" mass="12590">MHVFLDDYRACPKGFVLATNAEECLMLLREGDVDILSLDYELGPDSPNGGEVAAAIVREGLFPREIYLHTSSMYGKRQMYELLYTNKPDTVKVHNGPMTGEVMLRVAAGEHSI</sequence>
<organism evidence="2 3">
    <name type="scientific">Paenibacillus xylanilyticus</name>
    <dbReference type="NCBI Taxonomy" id="248903"/>
    <lineage>
        <taxon>Bacteria</taxon>
        <taxon>Bacillati</taxon>
        <taxon>Bacillota</taxon>
        <taxon>Bacilli</taxon>
        <taxon>Bacillales</taxon>
        <taxon>Paenibacillaceae</taxon>
        <taxon>Paenibacillus</taxon>
    </lineage>
</organism>
<dbReference type="InterPro" id="IPR046909">
    <property type="entry name" value="cREC_REC"/>
</dbReference>
<keyword evidence="2" id="KW-0131">Cell cycle</keyword>
<keyword evidence="2" id="KW-0132">Cell division</keyword>
<proteinExistence type="predicted"/>
<dbReference type="RefSeq" id="WP_175399039.1">
    <property type="nucleotide sequence ID" value="NZ_JABMCB010000202.1"/>
</dbReference>